<dbReference type="EMBL" id="JAJAQC010000080">
    <property type="protein sequence ID" value="MDA0567818.1"/>
    <property type="molecule type" value="Genomic_DNA"/>
</dbReference>
<feature type="signal peptide" evidence="1">
    <location>
        <begin position="1"/>
        <end position="27"/>
    </location>
</feature>
<evidence type="ECO:0000313" key="2">
    <source>
        <dbReference type="EMBL" id="MDA0567818.1"/>
    </source>
</evidence>
<gene>
    <name evidence="2" type="ORF">LG943_26360</name>
</gene>
<dbReference type="Proteomes" id="UP001140076">
    <property type="component" value="Unassembled WGS sequence"/>
</dbReference>
<keyword evidence="1" id="KW-0732">Signal</keyword>
<proteinExistence type="predicted"/>
<dbReference type="AlphaFoldDB" id="A0A9X3NQT0"/>
<name>A0A9X3NQT0_9ACTN</name>
<comment type="caution">
    <text evidence="2">The sequence shown here is derived from an EMBL/GenBank/DDBJ whole genome shotgun (WGS) entry which is preliminary data.</text>
</comment>
<organism evidence="2 3">
    <name type="scientific">Streptomonospora mangrovi</name>
    <dbReference type="NCBI Taxonomy" id="2883123"/>
    <lineage>
        <taxon>Bacteria</taxon>
        <taxon>Bacillati</taxon>
        <taxon>Actinomycetota</taxon>
        <taxon>Actinomycetes</taxon>
        <taxon>Streptosporangiales</taxon>
        <taxon>Nocardiopsidaceae</taxon>
        <taxon>Streptomonospora</taxon>
    </lineage>
</organism>
<protein>
    <submittedName>
        <fullName evidence="2">Uncharacterized protein</fullName>
    </submittedName>
</protein>
<keyword evidence="3" id="KW-1185">Reference proteome</keyword>
<accession>A0A9X3NQT0</accession>
<feature type="chain" id="PRO_5040788857" evidence="1">
    <location>
        <begin position="28"/>
        <end position="107"/>
    </location>
</feature>
<evidence type="ECO:0000256" key="1">
    <source>
        <dbReference type="SAM" id="SignalP"/>
    </source>
</evidence>
<evidence type="ECO:0000313" key="3">
    <source>
        <dbReference type="Proteomes" id="UP001140076"/>
    </source>
</evidence>
<sequence>MRTLFSALAAAALTGAFTLAAAGTAHAATGEVVVFKTEFEDLDVHENPAPGCYSLPGTAHVLINRTDTEVVIHANSLCFGPGITVQSDRGWHAPPGGLDGVFTFSVR</sequence>
<reference evidence="2" key="1">
    <citation type="submission" date="2021-10" db="EMBL/GenBank/DDBJ databases">
        <title>Streptomonospora sp. nov., isolated from mangrove soil.</title>
        <authorList>
            <person name="Chen X."/>
            <person name="Ge X."/>
            <person name="Liu W."/>
        </authorList>
    </citation>
    <scope>NUCLEOTIDE SEQUENCE</scope>
    <source>
        <strain evidence="2">S1-112</strain>
    </source>
</reference>
<dbReference type="RefSeq" id="WP_270075054.1">
    <property type="nucleotide sequence ID" value="NZ_JAJAQC010000080.1"/>
</dbReference>